<organism evidence="4 5">
    <name type="scientific">Genlisea aurea</name>
    <dbReference type="NCBI Taxonomy" id="192259"/>
    <lineage>
        <taxon>Eukaryota</taxon>
        <taxon>Viridiplantae</taxon>
        <taxon>Streptophyta</taxon>
        <taxon>Embryophyta</taxon>
        <taxon>Tracheophyta</taxon>
        <taxon>Spermatophyta</taxon>
        <taxon>Magnoliopsida</taxon>
        <taxon>eudicotyledons</taxon>
        <taxon>Gunneridae</taxon>
        <taxon>Pentapetalae</taxon>
        <taxon>asterids</taxon>
        <taxon>lamiids</taxon>
        <taxon>Lamiales</taxon>
        <taxon>Lentibulariaceae</taxon>
        <taxon>Genlisea</taxon>
    </lineage>
</organism>
<proteinExistence type="inferred from homology"/>
<dbReference type="InterPro" id="IPR011990">
    <property type="entry name" value="TPR-like_helical_dom_sf"/>
</dbReference>
<dbReference type="PROSITE" id="PS51375">
    <property type="entry name" value="PPR"/>
    <property type="match status" value="3"/>
</dbReference>
<dbReference type="NCBIfam" id="TIGR00756">
    <property type="entry name" value="PPR"/>
    <property type="match status" value="3"/>
</dbReference>
<dbReference type="PANTHER" id="PTHR47939">
    <property type="entry name" value="MEMBRANE-ASSOCIATED SALT-INDUCIBLE PROTEIN-LIKE"/>
    <property type="match status" value="1"/>
</dbReference>
<name>S8DPP5_9LAMI</name>
<dbReference type="Pfam" id="PF01535">
    <property type="entry name" value="PPR"/>
    <property type="match status" value="1"/>
</dbReference>
<dbReference type="AlphaFoldDB" id="S8DPP5"/>
<evidence type="ECO:0000256" key="2">
    <source>
        <dbReference type="ARBA" id="ARBA00022737"/>
    </source>
</evidence>
<keyword evidence="5" id="KW-1185">Reference proteome</keyword>
<feature type="repeat" description="PPR" evidence="3">
    <location>
        <begin position="175"/>
        <end position="209"/>
    </location>
</feature>
<comment type="caution">
    <text evidence="4">The sequence shown here is derived from an EMBL/GenBank/DDBJ whole genome shotgun (WGS) entry which is preliminary data.</text>
</comment>
<dbReference type="Gene3D" id="1.25.40.10">
    <property type="entry name" value="Tetratricopeptide repeat domain"/>
    <property type="match status" value="2"/>
</dbReference>
<feature type="repeat" description="PPR" evidence="3">
    <location>
        <begin position="280"/>
        <end position="314"/>
    </location>
</feature>
<dbReference type="Proteomes" id="UP000015453">
    <property type="component" value="Unassembled WGS sequence"/>
</dbReference>
<evidence type="ECO:0000313" key="4">
    <source>
        <dbReference type="EMBL" id="EPS65053.1"/>
    </source>
</evidence>
<dbReference type="InterPro" id="IPR002885">
    <property type="entry name" value="PPR_rpt"/>
</dbReference>
<dbReference type="Pfam" id="PF12854">
    <property type="entry name" value="PPR_1"/>
    <property type="match status" value="1"/>
</dbReference>
<dbReference type="Pfam" id="PF13041">
    <property type="entry name" value="PPR_2"/>
    <property type="match status" value="1"/>
</dbReference>
<sequence>MALRSTIRSAYLWRCRLFSTSILNSDSKTPLSSKEKSRAALSLLRFEKNPERILDICRAAALTPESHLDRVAYSKAISKLRESHYYEGIRGLVMDSLSQPDFKSERFVRHFIVLLGQAGILKDAINLFDEMPKLGVDRSIKALNSLLISCVLAGEYGELKRIFADFPSKYNLQPDLETYNNALKGLCESGSSNAAYSLLADMERNNIKPNTTTFSVLMAGFYKEKKLSDVEKTTDLMNKHGVLPGIAFYNTKIMSLCKLQKSSEAKAVLDYILSKKMKPNCVTYNHLIHGFCKEGDLDLAKKLFKQMNDRKLKPESSCYFTLIYFLCQGRDFESALGICKDSISKGWVPNISTMRSLVNGLVSIEKVDEAREIISVVKEKFSRNADRWSEIEEGLPK</sequence>
<accession>S8DPP5</accession>
<dbReference type="OrthoDB" id="185373at2759"/>
<dbReference type="InterPro" id="IPR050667">
    <property type="entry name" value="PPR-containing_protein"/>
</dbReference>
<dbReference type="EMBL" id="AUSU01004453">
    <property type="protein sequence ID" value="EPS65053.1"/>
    <property type="molecule type" value="Genomic_DNA"/>
</dbReference>
<reference evidence="4 5" key="1">
    <citation type="journal article" date="2013" name="BMC Genomics">
        <title>The miniature genome of a carnivorous plant Genlisea aurea contains a low number of genes and short non-coding sequences.</title>
        <authorList>
            <person name="Leushkin E.V."/>
            <person name="Sutormin R.A."/>
            <person name="Nabieva E.R."/>
            <person name="Penin A.A."/>
            <person name="Kondrashov A.S."/>
            <person name="Logacheva M.D."/>
        </authorList>
    </citation>
    <scope>NUCLEOTIDE SEQUENCE [LARGE SCALE GENOMIC DNA]</scope>
</reference>
<evidence type="ECO:0000256" key="1">
    <source>
        <dbReference type="ARBA" id="ARBA00007626"/>
    </source>
</evidence>
<feature type="repeat" description="PPR" evidence="3">
    <location>
        <begin position="210"/>
        <end position="244"/>
    </location>
</feature>
<evidence type="ECO:0000313" key="5">
    <source>
        <dbReference type="Proteomes" id="UP000015453"/>
    </source>
</evidence>
<evidence type="ECO:0008006" key="6">
    <source>
        <dbReference type="Google" id="ProtNLM"/>
    </source>
</evidence>
<dbReference type="PANTHER" id="PTHR47939:SF9">
    <property type="entry name" value="(WILD MALAYSIAN BANANA) HYPOTHETICAL PROTEIN"/>
    <property type="match status" value="1"/>
</dbReference>
<evidence type="ECO:0000256" key="3">
    <source>
        <dbReference type="PROSITE-ProRule" id="PRU00708"/>
    </source>
</evidence>
<keyword evidence="2" id="KW-0677">Repeat</keyword>
<gene>
    <name evidence="4" type="ORF">M569_09725</name>
</gene>
<protein>
    <recommendedName>
        <fullName evidence="6">Pentacotripeptide-repeat region of PRORP domain-containing protein</fullName>
    </recommendedName>
</protein>
<comment type="similarity">
    <text evidence="1">Belongs to the PPR family. P subfamily.</text>
</comment>